<proteinExistence type="predicted"/>
<dbReference type="SUPFAM" id="SSF160631">
    <property type="entry name" value="SMI1/KNR4-like"/>
    <property type="match status" value="1"/>
</dbReference>
<dbReference type="EMBL" id="NHZO01000154">
    <property type="protein sequence ID" value="PHQ49640.1"/>
    <property type="molecule type" value="Genomic_DNA"/>
</dbReference>
<name>A0A2G1XEI8_STRCJ</name>
<dbReference type="Proteomes" id="UP000222531">
    <property type="component" value="Unassembled WGS sequence"/>
</dbReference>
<dbReference type="AlphaFoldDB" id="A0A2G1XEI8"/>
<dbReference type="OrthoDB" id="5572373at2"/>
<protein>
    <recommendedName>
        <fullName evidence="1">Knr4/Smi1-like domain-containing protein</fullName>
    </recommendedName>
</protein>
<dbReference type="Pfam" id="PF09346">
    <property type="entry name" value="SMI1_KNR4"/>
    <property type="match status" value="1"/>
</dbReference>
<accession>A0A2G1XEI8</accession>
<comment type="caution">
    <text evidence="2">The sequence shown here is derived from an EMBL/GenBank/DDBJ whole genome shotgun (WGS) entry which is preliminary data.</text>
</comment>
<keyword evidence="3" id="KW-1185">Reference proteome</keyword>
<feature type="domain" description="Knr4/Smi1-like" evidence="1">
    <location>
        <begin position="22"/>
        <end position="133"/>
    </location>
</feature>
<dbReference type="RefSeq" id="WP_099201582.1">
    <property type="nucleotide sequence ID" value="NZ_PKFQ01000001.1"/>
</dbReference>
<sequence>MPTSKHSPASCPPDSGVDEAIDWDAVEAEWGTRLPSDYQAFMATYGCGSIWDLGILRPLPYKGRPTQWFSTIADETPTIRHLWDESVAALGTGLGADAVLPWGDGCNGALMGWLTNSPDPDQWPVVVWARHGSPRWTLHTCGMAAFLRRLLLTEFDTNPLSDDTLWGNVEPFVHWREAQRRYFAGLDTLTGEPDPYADMYPADPREFVA</sequence>
<evidence type="ECO:0000313" key="3">
    <source>
        <dbReference type="Proteomes" id="UP000222531"/>
    </source>
</evidence>
<dbReference type="InterPro" id="IPR037883">
    <property type="entry name" value="Knr4/Smi1-like_sf"/>
</dbReference>
<dbReference type="Gene3D" id="3.40.1580.10">
    <property type="entry name" value="SMI1/KNR4-like"/>
    <property type="match status" value="1"/>
</dbReference>
<reference evidence="2 3" key="1">
    <citation type="journal article" date="2017" name="Biochemistry">
        <title>Identification of the Biosynthetic Pathway for the Antibiotic Bicyclomycin.</title>
        <authorList>
            <person name="Patteson J."/>
            <person name="Cai W."/>
            <person name="Johnson R.A."/>
            <person name="Santa Maria K."/>
            <person name="Li B."/>
        </authorList>
    </citation>
    <scope>NUCLEOTIDE SEQUENCE [LARGE SCALE GENOMIC DNA]</scope>
    <source>
        <strain evidence="2 3">ATCC 21532</strain>
    </source>
</reference>
<organism evidence="2 3">
    <name type="scientific">Streptomyces cinnamoneus</name>
    <name type="common">Streptoverticillium cinnamoneum</name>
    <dbReference type="NCBI Taxonomy" id="53446"/>
    <lineage>
        <taxon>Bacteria</taxon>
        <taxon>Bacillati</taxon>
        <taxon>Actinomycetota</taxon>
        <taxon>Actinomycetes</taxon>
        <taxon>Kitasatosporales</taxon>
        <taxon>Streptomycetaceae</taxon>
        <taxon>Streptomyces</taxon>
        <taxon>Streptomyces cinnamoneus group</taxon>
    </lineage>
</organism>
<gene>
    <name evidence="2" type="ORF">BLA24_26870</name>
</gene>
<dbReference type="InterPro" id="IPR018958">
    <property type="entry name" value="Knr4/Smi1-like_dom"/>
</dbReference>
<evidence type="ECO:0000259" key="1">
    <source>
        <dbReference type="Pfam" id="PF09346"/>
    </source>
</evidence>
<evidence type="ECO:0000313" key="2">
    <source>
        <dbReference type="EMBL" id="PHQ49640.1"/>
    </source>
</evidence>